<evidence type="ECO:0000256" key="1">
    <source>
        <dbReference type="ARBA" id="ARBA00007430"/>
    </source>
</evidence>
<dbReference type="PANTHER" id="PTHR43318">
    <property type="entry name" value="UDP-N-ACETYLGLUCOSAMINE 4,6-DEHYDRATASE"/>
    <property type="match status" value="1"/>
</dbReference>
<keyword evidence="2" id="KW-1133">Transmembrane helix</keyword>
<dbReference type="AlphaFoldDB" id="A0A5Q0QG19"/>
<dbReference type="Proteomes" id="UP000326921">
    <property type="component" value="Chromosome"/>
</dbReference>
<feature type="transmembrane region" description="Helical" evidence="2">
    <location>
        <begin position="17"/>
        <end position="38"/>
    </location>
</feature>
<feature type="transmembrane region" description="Helical" evidence="2">
    <location>
        <begin position="89"/>
        <end position="108"/>
    </location>
</feature>
<dbReference type="InterPro" id="IPR051203">
    <property type="entry name" value="Polysaccharide_Synthase-Rel"/>
</dbReference>
<keyword evidence="2" id="KW-0472">Membrane</keyword>
<name>A0A5Q0QG19_9SPHI</name>
<evidence type="ECO:0000256" key="2">
    <source>
        <dbReference type="SAM" id="Phobius"/>
    </source>
</evidence>
<dbReference type="KEGG" id="sphe:GFH32_17160"/>
<evidence type="ECO:0000313" key="5">
    <source>
        <dbReference type="Proteomes" id="UP000326921"/>
    </source>
</evidence>
<evidence type="ECO:0000259" key="3">
    <source>
        <dbReference type="Pfam" id="PF02719"/>
    </source>
</evidence>
<dbReference type="Pfam" id="PF13727">
    <property type="entry name" value="CoA_binding_3"/>
    <property type="match status" value="1"/>
</dbReference>
<dbReference type="InterPro" id="IPR036291">
    <property type="entry name" value="NAD(P)-bd_dom_sf"/>
</dbReference>
<dbReference type="PANTHER" id="PTHR43318:SF1">
    <property type="entry name" value="POLYSACCHARIDE BIOSYNTHESIS PROTEIN EPSC-RELATED"/>
    <property type="match status" value="1"/>
</dbReference>
<dbReference type="SUPFAM" id="SSF51735">
    <property type="entry name" value="NAD(P)-binding Rossmann-fold domains"/>
    <property type="match status" value="1"/>
</dbReference>
<feature type="transmembrane region" description="Helical" evidence="2">
    <location>
        <begin position="120"/>
        <end position="139"/>
    </location>
</feature>
<accession>A0A5Q0QG19</accession>
<gene>
    <name evidence="4" type="ORF">GFH32_17160</name>
</gene>
<protein>
    <submittedName>
        <fullName evidence="4">SDR family NAD(P)-dependent oxidoreductase</fullName>
    </submittedName>
</protein>
<dbReference type="InterPro" id="IPR003869">
    <property type="entry name" value="Polysac_CapD-like"/>
</dbReference>
<dbReference type="CDD" id="cd05237">
    <property type="entry name" value="UDP_invert_4-6DH_SDR_e"/>
    <property type="match status" value="1"/>
</dbReference>
<feature type="transmembrane region" description="Helical" evidence="2">
    <location>
        <begin position="50"/>
        <end position="68"/>
    </location>
</feature>
<evidence type="ECO:0000313" key="4">
    <source>
        <dbReference type="EMBL" id="QGA27951.1"/>
    </source>
</evidence>
<reference evidence="4 5" key="1">
    <citation type="submission" date="2019-10" db="EMBL/GenBank/DDBJ databases">
        <authorList>
            <person name="Dong K."/>
        </authorList>
    </citation>
    <scope>NUCLEOTIDE SEQUENCE [LARGE SCALE GENOMIC DNA]</scope>
    <source>
        <strain evidence="5">dk4302</strain>
    </source>
</reference>
<dbReference type="Gene3D" id="3.40.50.720">
    <property type="entry name" value="NAD(P)-binding Rossmann-like Domain"/>
    <property type="match status" value="2"/>
</dbReference>
<dbReference type="SUPFAM" id="SSF53335">
    <property type="entry name" value="S-adenosyl-L-methionine-dependent methyltransferases"/>
    <property type="match status" value="1"/>
</dbReference>
<dbReference type="Pfam" id="PF02719">
    <property type="entry name" value="Polysacc_synt_2"/>
    <property type="match status" value="1"/>
</dbReference>
<comment type="similarity">
    <text evidence="1">Belongs to the polysaccharide synthase family.</text>
</comment>
<dbReference type="RefSeq" id="WP_153512779.1">
    <property type="nucleotide sequence ID" value="NZ_CP045652.1"/>
</dbReference>
<keyword evidence="2" id="KW-0812">Transmembrane</keyword>
<feature type="transmembrane region" description="Helical" evidence="2">
    <location>
        <begin position="160"/>
        <end position="176"/>
    </location>
</feature>
<sequence>MDIYSLRRYFRKDSPRWVILLIDMIIVLLCYYLTNFIVNSFKGNFDVEMMVNKSVYVMAVYYVSFLYFKTYRGIVRQTGLRDAWGIMKAIFFAFVILMLTSFVIRSLYEKHELMSVFFRPSYAVIFTHAFFITVCLVAARVFYRTIYEKFFFSGREVERVLIFGAGNMGTITLNLLRNEIRRKVKIVAFADDNRNRIGKMINGYKIVDMEKLTPEFVKKIQIDSIIIALDDNNKERLSNISSRIEPLPVKLKIMPTSAKLLSGKAATRQLRTLKIDDLLGREAIKLENPVVHEMMRDKVILVTGGAGSIGSELVRQISFADFRNLIVIDQAESALYDIQQELKSSCQKDNILFMVGNVRDRQFMASVFEQYKPQIVFHAAAYKHVPLMEQNPYESILTNVWGSKNIADMADKYGAEKFVMVSTDKAVNPTNVMGATKRIAEIYVSGLNKSSKTNYIVTRFGNVLGSNGSVIPLFEKQLKKGGPLTVTHQDITRYFMTIPEACQLVQEAAVMGKGGEIYVFDMGQPVKIIDLAIRMIRLKGYKYPEDINIEITGLRPGEKIFEELLADNENTSKTHHTKIMIARVNTDDVDVKRQKIEYLCKQVVTPAGDHNPMLLVELVKEIVPEYISKNSIFSKLDHINDNVATK</sequence>
<keyword evidence="5" id="KW-1185">Reference proteome</keyword>
<feature type="domain" description="Polysaccharide biosynthesis protein CapD-like" evidence="3">
    <location>
        <begin position="300"/>
        <end position="582"/>
    </location>
</feature>
<dbReference type="InterPro" id="IPR029063">
    <property type="entry name" value="SAM-dependent_MTases_sf"/>
</dbReference>
<proteinExistence type="inferred from homology"/>
<dbReference type="EMBL" id="CP045652">
    <property type="protein sequence ID" value="QGA27951.1"/>
    <property type="molecule type" value="Genomic_DNA"/>
</dbReference>
<organism evidence="4 5">
    <name type="scientific">Sphingobacterium zhuxiongii</name>
    <dbReference type="NCBI Taxonomy" id="2662364"/>
    <lineage>
        <taxon>Bacteria</taxon>
        <taxon>Pseudomonadati</taxon>
        <taxon>Bacteroidota</taxon>
        <taxon>Sphingobacteriia</taxon>
        <taxon>Sphingobacteriales</taxon>
        <taxon>Sphingobacteriaceae</taxon>
        <taxon>Sphingobacterium</taxon>
    </lineage>
</organism>